<protein>
    <submittedName>
        <fullName evidence="2">Isochorismatase family protein</fullName>
    </submittedName>
</protein>
<reference evidence="2" key="2">
    <citation type="submission" date="2022-10" db="EMBL/GenBank/DDBJ databases">
        <authorList>
            <person name="Aronson H.S."/>
        </authorList>
    </citation>
    <scope>NUCLEOTIDE SEQUENCE</scope>
    <source>
        <strain evidence="2">RS19-109</strain>
    </source>
</reference>
<dbReference type="AlphaFoldDB" id="A0A9X4MFR7"/>
<accession>A0A9X4MFR7</accession>
<keyword evidence="3" id="KW-1185">Reference proteome</keyword>
<name>A0A9X4MFR7_9BACT</name>
<gene>
    <name evidence="2" type="ORF">OLX77_00915</name>
</gene>
<sequence length="187" mass="20221">MRETLYRLAPEQCALLVVDIQERMMQAIPARDEVVKNAALLMKAANILGVPILATTQYAARIGALLPEIQAELAGVIPLDKLEFGCFANGPIGAAAKRLPKEINTIVVCGVETHICIYQTVAGGLLQGYRMWVPADGVASRVEKNYATGLARISEIGGIVANTEMIIYEWLQKAGTPAFKAILPFIK</sequence>
<dbReference type="Gene3D" id="3.40.50.850">
    <property type="entry name" value="Isochorismatase-like"/>
    <property type="match status" value="1"/>
</dbReference>
<comment type="caution">
    <text evidence="2">The sequence shown here is derived from an EMBL/GenBank/DDBJ whole genome shotgun (WGS) entry which is preliminary data.</text>
</comment>
<evidence type="ECO:0000313" key="2">
    <source>
        <dbReference type="EMBL" id="MDG4474718.1"/>
    </source>
</evidence>
<dbReference type="PANTHER" id="PTHR14119:SF3">
    <property type="entry name" value="ISOCHORISMATASE DOMAIN-CONTAINING PROTEIN 2"/>
    <property type="match status" value="1"/>
</dbReference>
<dbReference type="EMBL" id="JAPHEH010000001">
    <property type="protein sequence ID" value="MDG4474718.1"/>
    <property type="molecule type" value="Genomic_DNA"/>
</dbReference>
<dbReference type="SUPFAM" id="SSF52499">
    <property type="entry name" value="Isochorismatase-like hydrolases"/>
    <property type="match status" value="1"/>
</dbReference>
<dbReference type="InterPro" id="IPR050993">
    <property type="entry name" value="Isochorismatase_domain"/>
</dbReference>
<evidence type="ECO:0000259" key="1">
    <source>
        <dbReference type="Pfam" id="PF00857"/>
    </source>
</evidence>
<reference evidence="2" key="1">
    <citation type="journal article" date="2022" name="bioRxiv">
        <title>Thiovibrio frasassiensisgen. nov., sp. nov., an autotrophic, elemental sulfur disproportionating bacterium isolated from sulfidic karst sediment, and proposal of Thiovibrionaceae fam. nov.</title>
        <authorList>
            <person name="Aronson H."/>
            <person name="Thomas C."/>
            <person name="Bhattacharyya M."/>
            <person name="Eckstein S."/>
            <person name="Jensen S."/>
            <person name="Barco R."/>
            <person name="Macalady J."/>
            <person name="Amend J."/>
        </authorList>
    </citation>
    <scope>NUCLEOTIDE SEQUENCE</scope>
    <source>
        <strain evidence="2">RS19-109</strain>
    </source>
</reference>
<dbReference type="Pfam" id="PF00857">
    <property type="entry name" value="Isochorismatase"/>
    <property type="match status" value="1"/>
</dbReference>
<feature type="domain" description="Isochorismatase-like" evidence="1">
    <location>
        <begin position="13"/>
        <end position="164"/>
    </location>
</feature>
<dbReference type="InterPro" id="IPR036380">
    <property type="entry name" value="Isochorismatase-like_sf"/>
</dbReference>
<dbReference type="PANTHER" id="PTHR14119">
    <property type="entry name" value="HYDROLASE"/>
    <property type="match status" value="1"/>
</dbReference>
<dbReference type="InterPro" id="IPR000868">
    <property type="entry name" value="Isochorismatase-like_dom"/>
</dbReference>
<evidence type="ECO:0000313" key="3">
    <source>
        <dbReference type="Proteomes" id="UP001154240"/>
    </source>
</evidence>
<proteinExistence type="predicted"/>
<dbReference type="Proteomes" id="UP001154240">
    <property type="component" value="Unassembled WGS sequence"/>
</dbReference>
<dbReference type="RefSeq" id="WP_307631698.1">
    <property type="nucleotide sequence ID" value="NZ_JAPHEH010000001.1"/>
</dbReference>
<organism evidence="2 3">
    <name type="scientific">Thiovibrio frasassiensis</name>
    <dbReference type="NCBI Taxonomy" id="2984131"/>
    <lineage>
        <taxon>Bacteria</taxon>
        <taxon>Pseudomonadati</taxon>
        <taxon>Thermodesulfobacteriota</taxon>
        <taxon>Desulfobulbia</taxon>
        <taxon>Desulfobulbales</taxon>
        <taxon>Thiovibrionaceae</taxon>
        <taxon>Thiovibrio</taxon>
    </lineage>
</organism>